<keyword evidence="2" id="KW-1185">Reference proteome</keyword>
<name>A0A5B6VW89_9ROSI</name>
<keyword evidence="1" id="KW-0808">Transferase</keyword>
<dbReference type="GO" id="GO:0003964">
    <property type="term" value="F:RNA-directed DNA polymerase activity"/>
    <property type="evidence" value="ECO:0007669"/>
    <property type="project" value="UniProtKB-KW"/>
</dbReference>
<keyword evidence="1" id="KW-0695">RNA-directed DNA polymerase</keyword>
<reference evidence="2" key="1">
    <citation type="journal article" date="2019" name="Plant Biotechnol. J.">
        <title>Genome sequencing of the Australian wild diploid species Gossypium australe highlights disease resistance and delayed gland morphogenesis.</title>
        <authorList>
            <person name="Cai Y."/>
            <person name="Cai X."/>
            <person name="Wang Q."/>
            <person name="Wang P."/>
            <person name="Zhang Y."/>
            <person name="Cai C."/>
            <person name="Xu Y."/>
            <person name="Wang K."/>
            <person name="Zhou Z."/>
            <person name="Wang C."/>
            <person name="Geng S."/>
            <person name="Li B."/>
            <person name="Dong Q."/>
            <person name="Hou Y."/>
            <person name="Wang H."/>
            <person name="Ai P."/>
            <person name="Liu Z."/>
            <person name="Yi F."/>
            <person name="Sun M."/>
            <person name="An G."/>
            <person name="Cheng J."/>
            <person name="Zhang Y."/>
            <person name="Shi Q."/>
            <person name="Xie Y."/>
            <person name="Shi X."/>
            <person name="Chang Y."/>
            <person name="Huang F."/>
            <person name="Chen Y."/>
            <person name="Hong S."/>
            <person name="Mi L."/>
            <person name="Sun Q."/>
            <person name="Zhang L."/>
            <person name="Zhou B."/>
            <person name="Peng R."/>
            <person name="Zhang X."/>
            <person name="Liu F."/>
        </authorList>
    </citation>
    <scope>NUCLEOTIDE SEQUENCE [LARGE SCALE GENOMIC DNA]</scope>
    <source>
        <strain evidence="2">cv. PA1801</strain>
    </source>
</reference>
<gene>
    <name evidence="1" type="ORF">EPI10_023604</name>
</gene>
<protein>
    <submittedName>
        <fullName evidence="1">RNA-directed DNA polymerase-like protein</fullName>
    </submittedName>
</protein>
<organism evidence="1 2">
    <name type="scientific">Gossypium australe</name>
    <dbReference type="NCBI Taxonomy" id="47621"/>
    <lineage>
        <taxon>Eukaryota</taxon>
        <taxon>Viridiplantae</taxon>
        <taxon>Streptophyta</taxon>
        <taxon>Embryophyta</taxon>
        <taxon>Tracheophyta</taxon>
        <taxon>Spermatophyta</taxon>
        <taxon>Magnoliopsida</taxon>
        <taxon>eudicotyledons</taxon>
        <taxon>Gunneridae</taxon>
        <taxon>Pentapetalae</taxon>
        <taxon>rosids</taxon>
        <taxon>malvids</taxon>
        <taxon>Malvales</taxon>
        <taxon>Malvaceae</taxon>
        <taxon>Malvoideae</taxon>
        <taxon>Gossypium</taxon>
    </lineage>
</organism>
<dbReference type="AlphaFoldDB" id="A0A5B6VW89"/>
<evidence type="ECO:0000313" key="2">
    <source>
        <dbReference type="Proteomes" id="UP000325315"/>
    </source>
</evidence>
<comment type="caution">
    <text evidence="1">The sequence shown here is derived from an EMBL/GenBank/DDBJ whole genome shotgun (WGS) entry which is preliminary data.</text>
</comment>
<sequence length="114" mass="12863">MQTTEEVEPSMSSLLTWHNTVVECKSRGVRLLTKDGKNVFISGAKRDIKNYIISIVIARKMIVKGEYAYLVYVLDSTMFPHVFPKELLGILLNRNVEFSIEVVLGTCPIPSAPY</sequence>
<dbReference type="EMBL" id="SMMG02000005">
    <property type="protein sequence ID" value="KAA3473202.1"/>
    <property type="molecule type" value="Genomic_DNA"/>
</dbReference>
<proteinExistence type="predicted"/>
<accession>A0A5B6VW89</accession>
<keyword evidence="1" id="KW-0548">Nucleotidyltransferase</keyword>
<evidence type="ECO:0000313" key="1">
    <source>
        <dbReference type="EMBL" id="KAA3473202.1"/>
    </source>
</evidence>
<dbReference type="Proteomes" id="UP000325315">
    <property type="component" value="Unassembled WGS sequence"/>
</dbReference>
<dbReference type="OrthoDB" id="999584at2759"/>